<evidence type="ECO:0000313" key="8">
    <source>
        <dbReference type="Proteomes" id="UP001258017"/>
    </source>
</evidence>
<protein>
    <recommendedName>
        <fullName evidence="6">Large ribosomal subunit protein uL29m</fullName>
    </recommendedName>
</protein>
<comment type="similarity">
    <text evidence="2">Belongs to the universal ribosomal protein uL29 family.</text>
</comment>
<name>A0AAD9VNT3_9HYME</name>
<evidence type="ECO:0000256" key="1">
    <source>
        <dbReference type="ARBA" id="ARBA00004173"/>
    </source>
</evidence>
<accession>A0AAD9VNT3</accession>
<gene>
    <name evidence="7" type="ORF">KPH14_002090</name>
</gene>
<dbReference type="PANTHER" id="PTHR21183:SF18">
    <property type="entry name" value="LARGE RIBOSOMAL SUBUNIT PROTEIN UL29M"/>
    <property type="match status" value="1"/>
</dbReference>
<sequence length="267" mass="31507">MASFAKAVRISKSVNNVTKLITNLSLTSNANLINTTTLFRRLPTQSCALLHTSLPKFDLMEFFDDKNNWGKDEVKVGRNWKKDELRLKSNEDLHKLWFVLLKERNMLLTMQEACKRADEIFPNPERLDKVEMSMENIESVVRERNRAYHLLETGETGERPARLVSNVLGLKFVYRLRQYPIPQFMNNKWHKKHSFGYGGYAVHKFLRLYREKLWNAKRKARNRDTKHAITLMRRFPNLDIEALKEKYPLADIEKAKHHKKAQGHFVP</sequence>
<dbReference type="Proteomes" id="UP001258017">
    <property type="component" value="Unassembled WGS sequence"/>
</dbReference>
<dbReference type="GO" id="GO:0005762">
    <property type="term" value="C:mitochondrial large ribosomal subunit"/>
    <property type="evidence" value="ECO:0007669"/>
    <property type="project" value="TreeGrafter"/>
</dbReference>
<dbReference type="InterPro" id="IPR038340">
    <property type="entry name" value="MRP-L47_sf"/>
</dbReference>
<keyword evidence="8" id="KW-1185">Reference proteome</keyword>
<dbReference type="AlphaFoldDB" id="A0AAD9VNT3"/>
<dbReference type="Gene3D" id="6.10.330.20">
    <property type="match status" value="1"/>
</dbReference>
<comment type="caution">
    <text evidence="7">The sequence shown here is derived from an EMBL/GenBank/DDBJ whole genome shotgun (WGS) entry which is preliminary data.</text>
</comment>
<evidence type="ECO:0000256" key="2">
    <source>
        <dbReference type="ARBA" id="ARBA00009254"/>
    </source>
</evidence>
<proteinExistence type="inferred from homology"/>
<evidence type="ECO:0000256" key="6">
    <source>
        <dbReference type="ARBA" id="ARBA00035289"/>
    </source>
</evidence>
<dbReference type="InterPro" id="IPR010729">
    <property type="entry name" value="Ribosomal_uL29_mit"/>
</dbReference>
<evidence type="ECO:0000313" key="7">
    <source>
        <dbReference type="EMBL" id="KAK2581581.1"/>
    </source>
</evidence>
<reference evidence="7" key="1">
    <citation type="submission" date="2021-08" db="EMBL/GenBank/DDBJ databases">
        <authorList>
            <person name="Misof B."/>
            <person name="Oliver O."/>
            <person name="Podsiadlowski L."/>
            <person name="Donath A."/>
            <person name="Peters R."/>
            <person name="Mayer C."/>
            <person name="Rust J."/>
            <person name="Gunkel S."/>
            <person name="Lesny P."/>
            <person name="Martin S."/>
            <person name="Oeyen J.P."/>
            <person name="Petersen M."/>
            <person name="Panagiotis P."/>
            <person name="Wilbrandt J."/>
            <person name="Tanja T."/>
        </authorList>
    </citation>
    <scope>NUCLEOTIDE SEQUENCE</scope>
    <source>
        <strain evidence="7">GBR_01_08_01A</strain>
        <tissue evidence="7">Thorax + abdomen</tissue>
    </source>
</reference>
<organism evidence="7 8">
    <name type="scientific">Odynerus spinipes</name>
    <dbReference type="NCBI Taxonomy" id="1348599"/>
    <lineage>
        <taxon>Eukaryota</taxon>
        <taxon>Metazoa</taxon>
        <taxon>Ecdysozoa</taxon>
        <taxon>Arthropoda</taxon>
        <taxon>Hexapoda</taxon>
        <taxon>Insecta</taxon>
        <taxon>Pterygota</taxon>
        <taxon>Neoptera</taxon>
        <taxon>Endopterygota</taxon>
        <taxon>Hymenoptera</taxon>
        <taxon>Apocrita</taxon>
        <taxon>Aculeata</taxon>
        <taxon>Vespoidea</taxon>
        <taxon>Vespidae</taxon>
        <taxon>Eumeninae</taxon>
        <taxon>Odynerus</taxon>
    </lineage>
</organism>
<dbReference type="GO" id="GO:0003735">
    <property type="term" value="F:structural constituent of ribosome"/>
    <property type="evidence" value="ECO:0007669"/>
    <property type="project" value="InterPro"/>
</dbReference>
<dbReference type="EMBL" id="JAIFRP010000038">
    <property type="protein sequence ID" value="KAK2581581.1"/>
    <property type="molecule type" value="Genomic_DNA"/>
</dbReference>
<dbReference type="Pfam" id="PF06984">
    <property type="entry name" value="MRP-L47"/>
    <property type="match status" value="1"/>
</dbReference>
<keyword evidence="5" id="KW-0687">Ribonucleoprotein</keyword>
<evidence type="ECO:0000256" key="5">
    <source>
        <dbReference type="ARBA" id="ARBA00023274"/>
    </source>
</evidence>
<keyword evidence="3" id="KW-0689">Ribosomal protein</keyword>
<reference evidence="7" key="2">
    <citation type="journal article" date="2023" name="Commun. Biol.">
        <title>Intrasexual cuticular hydrocarbon dimorphism in a wasp sheds light on hydrocarbon biosynthesis genes in Hymenoptera.</title>
        <authorList>
            <person name="Moris V.C."/>
            <person name="Podsiadlowski L."/>
            <person name="Martin S."/>
            <person name="Oeyen J.P."/>
            <person name="Donath A."/>
            <person name="Petersen M."/>
            <person name="Wilbrandt J."/>
            <person name="Misof B."/>
            <person name="Liedtke D."/>
            <person name="Thamm M."/>
            <person name="Scheiner R."/>
            <person name="Schmitt T."/>
            <person name="Niehuis O."/>
        </authorList>
    </citation>
    <scope>NUCLEOTIDE SEQUENCE</scope>
    <source>
        <strain evidence="7">GBR_01_08_01A</strain>
    </source>
</reference>
<evidence type="ECO:0000256" key="3">
    <source>
        <dbReference type="ARBA" id="ARBA00022980"/>
    </source>
</evidence>
<evidence type="ECO:0000256" key="4">
    <source>
        <dbReference type="ARBA" id="ARBA00023128"/>
    </source>
</evidence>
<comment type="subcellular location">
    <subcellularLocation>
        <location evidence="1">Mitochondrion</location>
    </subcellularLocation>
</comment>
<dbReference type="GO" id="GO:0032543">
    <property type="term" value="P:mitochondrial translation"/>
    <property type="evidence" value="ECO:0007669"/>
    <property type="project" value="TreeGrafter"/>
</dbReference>
<dbReference type="PANTHER" id="PTHR21183">
    <property type="entry name" value="RIBOSOMAL PROTEIN L47, MITOCHONDRIAL-RELATED"/>
    <property type="match status" value="1"/>
</dbReference>
<keyword evidence="4" id="KW-0496">Mitochondrion</keyword>